<comment type="similarity">
    <text evidence="2">Belongs to the chromate ion transporter (CHR) (TC 2.A.51) family.</text>
</comment>
<feature type="transmembrane region" description="Helical" evidence="7">
    <location>
        <begin position="12"/>
        <end position="37"/>
    </location>
</feature>
<proteinExistence type="inferred from homology"/>
<feature type="non-terminal residue" evidence="8">
    <location>
        <position position="1"/>
    </location>
</feature>
<dbReference type="InterPro" id="IPR003370">
    <property type="entry name" value="Chromate_transpt"/>
</dbReference>
<evidence type="ECO:0000256" key="1">
    <source>
        <dbReference type="ARBA" id="ARBA00004651"/>
    </source>
</evidence>
<evidence type="ECO:0000256" key="4">
    <source>
        <dbReference type="ARBA" id="ARBA00022692"/>
    </source>
</evidence>
<dbReference type="Proteomes" id="UP001297422">
    <property type="component" value="Unassembled WGS sequence"/>
</dbReference>
<name>A0AAJ1ESV2_MEDGN</name>
<keyword evidence="5 7" id="KW-1133">Transmembrane helix</keyword>
<evidence type="ECO:0000256" key="6">
    <source>
        <dbReference type="ARBA" id="ARBA00023136"/>
    </source>
</evidence>
<keyword evidence="3" id="KW-1003">Cell membrane</keyword>
<dbReference type="RefSeq" id="WP_226973707.1">
    <property type="nucleotide sequence ID" value="NZ_JAJBNC010000605.1"/>
</dbReference>
<reference evidence="8" key="1">
    <citation type="submission" date="2021-10" db="EMBL/GenBank/DDBJ databases">
        <title>Collection of gut derived symbiotic bacterial strains cultured from healthy donors.</title>
        <authorList>
            <person name="Lin H."/>
            <person name="Littmann E."/>
            <person name="Claire K."/>
            <person name="Pamer E."/>
        </authorList>
    </citation>
    <scope>NUCLEOTIDE SEQUENCE</scope>
    <source>
        <strain evidence="8">MSK.23.4</strain>
    </source>
</reference>
<keyword evidence="4 7" id="KW-0812">Transmembrane</keyword>
<sequence length="70" mass="7630">VCSSDLLKIDSFYGAIVATLGCILPSCINVPLIAYIYLKYQQMSIIQNILKYIRPAVVSLIAVSGLLIIV</sequence>
<evidence type="ECO:0000256" key="5">
    <source>
        <dbReference type="ARBA" id="ARBA00022989"/>
    </source>
</evidence>
<evidence type="ECO:0000256" key="3">
    <source>
        <dbReference type="ARBA" id="ARBA00022475"/>
    </source>
</evidence>
<organism evidence="8 9">
    <name type="scientific">Mediterraneibacter gnavus</name>
    <name type="common">Ruminococcus gnavus</name>
    <dbReference type="NCBI Taxonomy" id="33038"/>
    <lineage>
        <taxon>Bacteria</taxon>
        <taxon>Bacillati</taxon>
        <taxon>Bacillota</taxon>
        <taxon>Clostridia</taxon>
        <taxon>Lachnospirales</taxon>
        <taxon>Lachnospiraceae</taxon>
        <taxon>Mediterraneibacter</taxon>
    </lineage>
</organism>
<gene>
    <name evidence="8" type="ORF">LIQ10_21625</name>
</gene>
<dbReference type="Pfam" id="PF02417">
    <property type="entry name" value="Chromate_transp"/>
    <property type="match status" value="1"/>
</dbReference>
<protein>
    <submittedName>
        <fullName evidence="8">Chromate transporter</fullName>
    </submittedName>
</protein>
<evidence type="ECO:0000256" key="7">
    <source>
        <dbReference type="SAM" id="Phobius"/>
    </source>
</evidence>
<feature type="transmembrane region" description="Helical" evidence="7">
    <location>
        <begin position="49"/>
        <end position="69"/>
    </location>
</feature>
<dbReference type="EMBL" id="JAJBNC010000605">
    <property type="protein sequence ID" value="MCB5496281.1"/>
    <property type="molecule type" value="Genomic_DNA"/>
</dbReference>
<feature type="non-terminal residue" evidence="8">
    <location>
        <position position="70"/>
    </location>
</feature>
<keyword evidence="6 7" id="KW-0472">Membrane</keyword>
<dbReference type="GO" id="GO:0015109">
    <property type="term" value="F:chromate transmembrane transporter activity"/>
    <property type="evidence" value="ECO:0007669"/>
    <property type="project" value="InterPro"/>
</dbReference>
<comment type="subcellular location">
    <subcellularLocation>
        <location evidence="1">Cell membrane</location>
        <topology evidence="1">Multi-pass membrane protein</topology>
    </subcellularLocation>
</comment>
<evidence type="ECO:0000256" key="2">
    <source>
        <dbReference type="ARBA" id="ARBA00005262"/>
    </source>
</evidence>
<dbReference type="AlphaFoldDB" id="A0AAJ1ESV2"/>
<evidence type="ECO:0000313" key="9">
    <source>
        <dbReference type="Proteomes" id="UP001297422"/>
    </source>
</evidence>
<accession>A0AAJ1ESV2</accession>
<comment type="caution">
    <text evidence="8">The sequence shown here is derived from an EMBL/GenBank/DDBJ whole genome shotgun (WGS) entry which is preliminary data.</text>
</comment>
<evidence type="ECO:0000313" key="8">
    <source>
        <dbReference type="EMBL" id="MCB5496281.1"/>
    </source>
</evidence>
<dbReference type="GO" id="GO:0005886">
    <property type="term" value="C:plasma membrane"/>
    <property type="evidence" value="ECO:0007669"/>
    <property type="project" value="UniProtKB-SubCell"/>
</dbReference>